<organism evidence="2">
    <name type="scientific">Salinispirillum sp. LH 10-3-1</name>
    <dbReference type="NCBI Taxonomy" id="2952525"/>
    <lineage>
        <taxon>Bacteria</taxon>
        <taxon>Pseudomonadati</taxon>
        <taxon>Pseudomonadota</taxon>
        <taxon>Gammaproteobacteria</taxon>
        <taxon>Oceanospirillales</taxon>
        <taxon>Saccharospirillaceae</taxon>
        <taxon>Salinispirillum</taxon>
    </lineage>
</organism>
<dbReference type="InterPro" id="IPR021871">
    <property type="entry name" value="DUF3482"/>
</dbReference>
<evidence type="ECO:0000259" key="1">
    <source>
        <dbReference type="Pfam" id="PF01926"/>
    </source>
</evidence>
<reference evidence="2" key="1">
    <citation type="submission" date="2022-07" db="EMBL/GenBank/DDBJ databases">
        <title>Complete genome sequence of Salinispirillum sp. LH10-3-1 capable of multiple carbohydrate inversion isolated from a soda lake.</title>
        <authorList>
            <person name="Liu J."/>
            <person name="Zhai Y."/>
            <person name="Zhang H."/>
            <person name="Yang H."/>
            <person name="Qu J."/>
            <person name="Li J."/>
        </authorList>
    </citation>
    <scope>NUCLEOTIDE SEQUENCE</scope>
    <source>
        <strain evidence="2">LH 10-3-1</strain>
    </source>
</reference>
<dbReference type="InterPro" id="IPR027417">
    <property type="entry name" value="P-loop_NTPase"/>
</dbReference>
<dbReference type="Pfam" id="PF11981">
    <property type="entry name" value="DUF3482"/>
    <property type="match status" value="1"/>
</dbReference>
<dbReference type="Gene3D" id="3.40.50.300">
    <property type="entry name" value="P-loop containing nucleotide triphosphate hydrolases"/>
    <property type="match status" value="1"/>
</dbReference>
<dbReference type="Pfam" id="PF01926">
    <property type="entry name" value="MMR_HSR1"/>
    <property type="match status" value="1"/>
</dbReference>
<feature type="domain" description="G" evidence="1">
    <location>
        <begin position="8"/>
        <end position="150"/>
    </location>
</feature>
<dbReference type="PANTHER" id="PTHR43834">
    <property type="entry name" value="GTPASE DER"/>
    <property type="match status" value="1"/>
</dbReference>
<gene>
    <name evidence="2" type="ORF">NFC81_10465</name>
</gene>
<protein>
    <submittedName>
        <fullName evidence="2">GTPase/DUF3482 domain-containing protein</fullName>
    </submittedName>
</protein>
<dbReference type="AlphaFoldDB" id="A0AB38YCS9"/>
<name>A0AB38YCS9_9GAMM</name>
<proteinExistence type="predicted"/>
<evidence type="ECO:0000313" key="2">
    <source>
        <dbReference type="EMBL" id="WLD57142.1"/>
    </source>
</evidence>
<accession>A0AB38YCS9</accession>
<dbReference type="GO" id="GO:0005525">
    <property type="term" value="F:GTP binding"/>
    <property type="evidence" value="ECO:0007669"/>
    <property type="project" value="InterPro"/>
</dbReference>
<dbReference type="PANTHER" id="PTHR43834:SF6">
    <property type="entry name" value="GTPASE DER"/>
    <property type="match status" value="1"/>
</dbReference>
<dbReference type="SUPFAM" id="SSF52540">
    <property type="entry name" value="P-loop containing nucleoside triphosphate hydrolases"/>
    <property type="match status" value="1"/>
</dbReference>
<dbReference type="InterPro" id="IPR006073">
    <property type="entry name" value="GTP-bd"/>
</dbReference>
<dbReference type="EMBL" id="CP101717">
    <property type="protein sequence ID" value="WLD57142.1"/>
    <property type="molecule type" value="Genomic_DNA"/>
</dbReference>
<sequence>MTVKIPHLCVVGHPNKGKSSIVSTLVENDSVQVGVESGTTRSANTFEFRMQGQVLLALTDTPGFQRARQVLAWLEAATVSPAQRPERVKAFLAHPEHATQFPDEVQLLTPIMAGAGILYVVDAGQPVTAADEAEMEILRWTGQPRMAVVNPMTPAEERTEWLTTLSQFFQWVRVFNPLTATMPARQSLLRAMGELSQGWSAPIKDLCVRLERRDQQRLRDVSLMLAQYWCEQMACREPVSALSRALHNSPDALLRQRLDQAEQDWFKQLLGDWGHSNASVDSIAQWDIDQDHLMNTETWYLWGLKQRQLLAVSGAAGAAAGLVVDAGLGGASLMLGAVSGGILGSAGGWWASKQLPGKRLGFLPLVRQKDFVGPVKHPNFPLVVMARAMTFVQQLWLRPHAERTRLALRTGAHEWQQNEQVQLLRWAQRVQSERWNDKQQQALTSWIEQALEQRLQSALKTETEAVWLAH</sequence>
<dbReference type="RefSeq" id="WP_304994429.1">
    <property type="nucleotide sequence ID" value="NZ_CP101717.1"/>
</dbReference>